<accession>A0ABU0GD58</accession>
<keyword evidence="3" id="KW-1185">Reference proteome</keyword>
<sequence>MLRSDNRAGAEFGPLSVAFCLTALLLLLVMTGGLLEWLGIPQSASRFAVECLALLLIACGVRRCDRASLVSVACASIPLVLAWSIGGANALASGASALQIALFSREIGTPVLFMAAFLLAPLGTSERHHLLKLLLSLTLLQVAVCVVKLFWIGANEKGWIGTMHQSAGQLGLLTPLLALGFIWAVALVHRTPWKVFLVATSVGLVAVASEKRALLVMMPLVPIGVLVCHAIFHRFFCKSYKRVSVSLLANYAASAFMSCVLLIALALSSIDSLRSSDYSKLGVNGVFEYIYVYMTRDFDSEMNRSDFSVDENLNIQMGRLRIIVVAVDIVSDSDLYTMLLGGGGGRLLAHPRLNNGSDVMYREVGLRGPSGLAIRHLFEIGFLGVFLVLGWMGWMVVLLVNSAGSGANQVLVLGALGCVGVLAFDYLIYSESGWYSGVLLPLVTFLVAQAITSKSSSLVA</sequence>
<feature type="transmembrane region" description="Helical" evidence="1">
    <location>
        <begin position="434"/>
        <end position="452"/>
    </location>
</feature>
<keyword evidence="1" id="KW-0812">Transmembrane</keyword>
<keyword evidence="1" id="KW-0472">Membrane</keyword>
<gene>
    <name evidence="2" type="ORF">J2045_004339</name>
</gene>
<feature type="transmembrane region" description="Helical" evidence="1">
    <location>
        <begin position="166"/>
        <end position="186"/>
    </location>
</feature>
<comment type="caution">
    <text evidence="2">The sequence shown here is derived from an EMBL/GenBank/DDBJ whole genome shotgun (WGS) entry which is preliminary data.</text>
</comment>
<evidence type="ECO:0000313" key="3">
    <source>
        <dbReference type="Proteomes" id="UP001238496"/>
    </source>
</evidence>
<reference evidence="2 3" key="1">
    <citation type="submission" date="2023-07" db="EMBL/GenBank/DDBJ databases">
        <title>Genomic Encyclopedia of Type Strains, Phase IV (KMG-IV): sequencing the most valuable type-strain genomes for metagenomic binning, comparative biology and taxonomic classification.</title>
        <authorList>
            <person name="Goeker M."/>
        </authorList>
    </citation>
    <scope>NUCLEOTIDE SEQUENCE [LARGE SCALE GENOMIC DNA]</scope>
    <source>
        <strain evidence="2 3">DSM 1111</strain>
    </source>
</reference>
<feature type="transmembrane region" description="Helical" evidence="1">
    <location>
        <begin position="98"/>
        <end position="121"/>
    </location>
</feature>
<feature type="transmembrane region" description="Helical" evidence="1">
    <location>
        <begin position="68"/>
        <end position="86"/>
    </location>
</feature>
<protein>
    <submittedName>
        <fullName evidence="2">Uncharacterized protein</fullName>
    </submittedName>
</protein>
<name>A0ABU0GD58_9HYPH</name>
<evidence type="ECO:0000313" key="2">
    <source>
        <dbReference type="EMBL" id="MDQ0423287.1"/>
    </source>
</evidence>
<organism evidence="2 3">
    <name type="scientific">Peteryoungia aggregata LMG 23059</name>
    <dbReference type="NCBI Taxonomy" id="1368425"/>
    <lineage>
        <taxon>Bacteria</taxon>
        <taxon>Pseudomonadati</taxon>
        <taxon>Pseudomonadota</taxon>
        <taxon>Alphaproteobacteria</taxon>
        <taxon>Hyphomicrobiales</taxon>
        <taxon>Rhizobiaceae</taxon>
        <taxon>Peteryoungia</taxon>
    </lineage>
</organism>
<dbReference type="EMBL" id="JAUSUW010000018">
    <property type="protein sequence ID" value="MDQ0423287.1"/>
    <property type="molecule type" value="Genomic_DNA"/>
</dbReference>
<feature type="transmembrane region" description="Helical" evidence="1">
    <location>
        <begin position="44"/>
        <end position="61"/>
    </location>
</feature>
<feature type="transmembrane region" description="Helical" evidence="1">
    <location>
        <begin position="248"/>
        <end position="270"/>
    </location>
</feature>
<keyword evidence="1" id="KW-1133">Transmembrane helix</keyword>
<feature type="transmembrane region" description="Helical" evidence="1">
    <location>
        <begin position="410"/>
        <end position="428"/>
    </location>
</feature>
<feature type="transmembrane region" description="Helical" evidence="1">
    <location>
        <begin position="215"/>
        <end position="236"/>
    </location>
</feature>
<dbReference type="Proteomes" id="UP001238496">
    <property type="component" value="Unassembled WGS sequence"/>
</dbReference>
<evidence type="ECO:0000256" key="1">
    <source>
        <dbReference type="SAM" id="Phobius"/>
    </source>
</evidence>
<feature type="transmembrane region" description="Helical" evidence="1">
    <location>
        <begin position="380"/>
        <end position="403"/>
    </location>
</feature>
<feature type="transmembrane region" description="Helical" evidence="1">
    <location>
        <begin position="133"/>
        <end position="154"/>
    </location>
</feature>
<dbReference type="RefSeq" id="WP_307376973.1">
    <property type="nucleotide sequence ID" value="NZ_JAUSUW010000018.1"/>
</dbReference>
<proteinExistence type="predicted"/>
<feature type="transmembrane region" description="Helical" evidence="1">
    <location>
        <begin position="12"/>
        <end position="38"/>
    </location>
</feature>